<dbReference type="Proteomes" id="UP001171945">
    <property type="component" value="Unassembled WGS sequence"/>
</dbReference>
<organism evidence="2 3">
    <name type="scientific">Candidatus Marithioploca araucensis</name>
    <dbReference type="NCBI Taxonomy" id="70273"/>
    <lineage>
        <taxon>Bacteria</taxon>
        <taxon>Pseudomonadati</taxon>
        <taxon>Pseudomonadota</taxon>
        <taxon>Gammaproteobacteria</taxon>
        <taxon>Thiotrichales</taxon>
        <taxon>Thiotrichaceae</taxon>
        <taxon>Candidatus Marithioploca</taxon>
    </lineage>
</organism>
<protein>
    <recommendedName>
        <fullName evidence="1">DUF6575 domain-containing protein</fullName>
    </recommendedName>
</protein>
<reference evidence="2" key="1">
    <citation type="submission" date="2023-06" db="EMBL/GenBank/DDBJ databases">
        <title>Uncultivated large filamentous bacteria from sulfidic sediments reveal new species and different genomic features in energy metabolism and defense.</title>
        <authorList>
            <person name="Fonseca A."/>
        </authorList>
    </citation>
    <scope>NUCLEOTIDE SEQUENCE</scope>
    <source>
        <strain evidence="2">HSG4</strain>
    </source>
</reference>
<evidence type="ECO:0000259" key="1">
    <source>
        <dbReference type="Pfam" id="PF20215"/>
    </source>
</evidence>
<feature type="domain" description="DUF6575" evidence="1">
    <location>
        <begin position="11"/>
        <end position="130"/>
    </location>
</feature>
<keyword evidence="3" id="KW-1185">Reference proteome</keyword>
<evidence type="ECO:0000313" key="2">
    <source>
        <dbReference type="EMBL" id="MDM8561767.1"/>
    </source>
</evidence>
<name>A0ABT7VQ32_9GAMM</name>
<gene>
    <name evidence="2" type="ORF">QUF54_00255</name>
</gene>
<evidence type="ECO:0000313" key="3">
    <source>
        <dbReference type="Proteomes" id="UP001171945"/>
    </source>
</evidence>
<comment type="caution">
    <text evidence="2">The sequence shown here is derived from an EMBL/GenBank/DDBJ whole genome shotgun (WGS) entry which is preliminary data.</text>
</comment>
<sequence length="208" mass="24058">MLNEHYLKDTLQNLKPLEVFDYFDGPRFYSCISKSGQLYLVFWVDETEKSSSWLYVQISHERYSLFKMGNIAIRESFLHSEEGYVFLVTVDKNKEVDITTLSCHDIPLDYLPEPDDFLDDSQSYVSLDTNTIKAFIESLKSSSHQLELSKEQQAELQADIQTIETQETSPNPKAIIIIECLRSIRHQLESLIDHKQASGFLKRLGVLI</sequence>
<proteinExistence type="predicted"/>
<dbReference type="EMBL" id="JAUCGM010000003">
    <property type="protein sequence ID" value="MDM8561767.1"/>
    <property type="molecule type" value="Genomic_DNA"/>
</dbReference>
<accession>A0ABT7VQ32</accession>
<dbReference type="Pfam" id="PF20215">
    <property type="entry name" value="DUF6575"/>
    <property type="match status" value="1"/>
</dbReference>
<dbReference type="InterPro" id="IPR046482">
    <property type="entry name" value="DUF6575"/>
</dbReference>